<accession>A0A2G9EFF2</accession>
<reference evidence="2 3" key="1">
    <citation type="submission" date="2017-11" db="EMBL/GenBank/DDBJ databases">
        <title>Genome sequencing of Fusobacterium periodonticum KCOM 1259.</title>
        <authorList>
            <person name="Kook J.-K."/>
            <person name="Park S.-N."/>
            <person name="Lim Y.K."/>
        </authorList>
    </citation>
    <scope>NUCLEOTIDE SEQUENCE [LARGE SCALE GENOMIC DNA]</scope>
    <source>
        <strain evidence="2 3">KCOM 1259</strain>
    </source>
</reference>
<evidence type="ECO:0000313" key="3">
    <source>
        <dbReference type="Proteomes" id="UP000229011"/>
    </source>
</evidence>
<dbReference type="AlphaFoldDB" id="A0A2G9EFF2"/>
<name>A0A2G9EFF2_9FUSO</name>
<dbReference type="Gene3D" id="3.90.930.1">
    <property type="match status" value="1"/>
</dbReference>
<sequence>MKKILLVLLLLFLLPISISAEEKYEFKGGILYNDGKKVTGTFEFISEKYKAKGNFVNGLPDGIFERYYPDGSIMLKNTFVAGVRMTEETYYKSGKLLLKASKKDDSLKLFYEDGNLVLSRNIKTGSYIIYHENGKPLLISDSNITTLYNENNEILFKIIGEELEELLDNQGELKELKDGSYQLVKNNKVIATLDASRMITTFLYSTGEPLMRLNDNNELLQVLFKNGNVFFEANANNFKINYKDGKPLYKTNKVTEILFNKDGEEIPNDFDGIIGIRKIK</sequence>
<dbReference type="EMBL" id="PEQY01000001">
    <property type="protein sequence ID" value="PIM79643.1"/>
    <property type="molecule type" value="Genomic_DNA"/>
</dbReference>
<dbReference type="Pfam" id="PF07661">
    <property type="entry name" value="MORN_2"/>
    <property type="match status" value="1"/>
</dbReference>
<dbReference type="SUPFAM" id="SSF82185">
    <property type="entry name" value="Histone H3 K4-specific methyltransferase SET7/9 N-terminal domain"/>
    <property type="match status" value="1"/>
</dbReference>
<comment type="caution">
    <text evidence="2">The sequence shown here is derived from an EMBL/GenBank/DDBJ whole genome shotgun (WGS) entry which is preliminary data.</text>
</comment>
<gene>
    <name evidence="2" type="ORF">CTM71_04160</name>
</gene>
<feature type="signal peptide" evidence="1">
    <location>
        <begin position="1"/>
        <end position="20"/>
    </location>
</feature>
<dbReference type="InterPro" id="IPR011652">
    <property type="entry name" value="MORN_2"/>
</dbReference>
<dbReference type="GeneID" id="93327645"/>
<organism evidence="2 3">
    <name type="scientific">Fusobacterium pseudoperiodonticum</name>
    <dbReference type="NCBI Taxonomy" id="2663009"/>
    <lineage>
        <taxon>Bacteria</taxon>
        <taxon>Fusobacteriati</taxon>
        <taxon>Fusobacteriota</taxon>
        <taxon>Fusobacteriia</taxon>
        <taxon>Fusobacteriales</taxon>
        <taxon>Fusobacteriaceae</taxon>
        <taxon>Fusobacterium</taxon>
    </lineage>
</organism>
<keyword evidence="1" id="KW-0732">Signal</keyword>
<protein>
    <submittedName>
        <fullName evidence="2">Cytoplasmic protein</fullName>
    </submittedName>
</protein>
<feature type="chain" id="PRO_5013782353" evidence="1">
    <location>
        <begin position="21"/>
        <end position="280"/>
    </location>
</feature>
<proteinExistence type="predicted"/>
<evidence type="ECO:0000256" key="1">
    <source>
        <dbReference type="SAM" id="SignalP"/>
    </source>
</evidence>
<dbReference type="RefSeq" id="WP_099958352.1">
    <property type="nucleotide sequence ID" value="NZ_PEQY01000001.1"/>
</dbReference>
<dbReference type="Proteomes" id="UP000229011">
    <property type="component" value="Unassembled WGS sequence"/>
</dbReference>
<evidence type="ECO:0000313" key="2">
    <source>
        <dbReference type="EMBL" id="PIM79643.1"/>
    </source>
</evidence>